<accession>A0A0N1P0J0</accession>
<organism evidence="2 3">
    <name type="scientific">Cyphellophora attinorum</name>
    <dbReference type="NCBI Taxonomy" id="1664694"/>
    <lineage>
        <taxon>Eukaryota</taxon>
        <taxon>Fungi</taxon>
        <taxon>Dikarya</taxon>
        <taxon>Ascomycota</taxon>
        <taxon>Pezizomycotina</taxon>
        <taxon>Eurotiomycetes</taxon>
        <taxon>Chaetothyriomycetidae</taxon>
        <taxon>Chaetothyriales</taxon>
        <taxon>Cyphellophoraceae</taxon>
        <taxon>Cyphellophora</taxon>
    </lineage>
</organism>
<proteinExistence type="predicted"/>
<dbReference type="Proteomes" id="UP000038010">
    <property type="component" value="Unassembled WGS sequence"/>
</dbReference>
<dbReference type="RefSeq" id="XP_018000393.1">
    <property type="nucleotide sequence ID" value="XM_018148017.1"/>
</dbReference>
<feature type="compositionally biased region" description="Polar residues" evidence="1">
    <location>
        <begin position="76"/>
        <end position="91"/>
    </location>
</feature>
<dbReference type="EMBL" id="LFJN01000012">
    <property type="protein sequence ID" value="KPI40430.1"/>
    <property type="molecule type" value="Genomic_DNA"/>
</dbReference>
<dbReference type="AlphaFoldDB" id="A0A0N1P0J0"/>
<keyword evidence="3" id="KW-1185">Reference proteome</keyword>
<dbReference type="OrthoDB" id="4134774at2759"/>
<feature type="compositionally biased region" description="Low complexity" evidence="1">
    <location>
        <begin position="92"/>
        <end position="109"/>
    </location>
</feature>
<name>A0A0N1P0J0_9EURO</name>
<protein>
    <submittedName>
        <fullName evidence="2">Uncharacterized protein</fullName>
    </submittedName>
</protein>
<feature type="region of interest" description="Disordered" evidence="1">
    <location>
        <begin position="628"/>
        <end position="649"/>
    </location>
</feature>
<reference evidence="2 3" key="1">
    <citation type="submission" date="2015-06" db="EMBL/GenBank/DDBJ databases">
        <title>Draft genome of the ant-associated black yeast Phialophora attae CBS 131958.</title>
        <authorList>
            <person name="Moreno L.F."/>
            <person name="Stielow B.J."/>
            <person name="de Hoog S."/>
            <person name="Vicente V.A."/>
            <person name="Weiss V.A."/>
            <person name="de Vries M."/>
            <person name="Cruz L.M."/>
            <person name="Souza E.M."/>
        </authorList>
    </citation>
    <scope>NUCLEOTIDE SEQUENCE [LARGE SCALE GENOMIC DNA]</scope>
    <source>
        <strain evidence="2 3">CBS 131958</strain>
    </source>
</reference>
<feature type="compositionally biased region" description="Basic residues" evidence="1">
    <location>
        <begin position="35"/>
        <end position="44"/>
    </location>
</feature>
<comment type="caution">
    <text evidence="2">The sequence shown here is derived from an EMBL/GenBank/DDBJ whole genome shotgun (WGS) entry which is preliminary data.</text>
</comment>
<feature type="compositionally biased region" description="Basic and acidic residues" evidence="1">
    <location>
        <begin position="46"/>
        <end position="58"/>
    </location>
</feature>
<sequence>MPPRHRRRKSIPAPFLFVNEDASTVTGTGNDAQRNRAKQSHVQRRGFAERTKTERSHESALSGHSQAGGFKPEGSGQPSVPLTLQQRQSAYSHPVSVPRSEPSSSVLPVQHQTEPNTVIGPISAGPHHSINHYHFYQQAAPAPLPTSQIIALHDVNTALNNPLRSSTVHPLLNDRYQLLQKWTPTLMSYWTTTLLPEKFYPDSRIVPVAQMRHAQYFHNELQLSLTKPAHAYAFLANISVQMLRKEGRLLIPSSHSPADLYSSSTSSPHESHVADARIPELFKAHAISAIRNELSANPLSHDTAQDVLHLLATAYHQNNMEAARPHYQALLRMINTLGGLGTFSAYFAETMFLLHWSANLKGLSRPTLPVKSFDPGEGPDDVCAVVSQLRNASPLTSGFSRLAQHSFMVSPQLLQLAQSLADVILFARYAELQPLYVPAHFRWIDTRHIAVGYHLLSLPPDVMYGKINEAIRIAMIFSTALTRSPRSGQSCASMSVGLSRLRDLIVGSDGTTRLWSNIDGGTQALLWISVVGGLTSGWKNPDSRKWFRSLAQQCGEKLCIDKIDSEHSATQAMNDFGQGFELQHTGELTFTANTSTTYLETPLDQGDPSQIAVTTSSDQPYDYTTAVPIPERATDDSDRSEAPEGGPEHRIDIVGEVNAEDEQATWEADTFTSPGGLVPVAATKAPGRQVKEEWQCVQDILLRFIWDEALEGGPLQTFWSEMPEHGALVF</sequence>
<feature type="compositionally biased region" description="Basic and acidic residues" evidence="1">
    <location>
        <begin position="632"/>
        <end position="649"/>
    </location>
</feature>
<feature type="compositionally biased region" description="Polar residues" evidence="1">
    <location>
        <begin position="21"/>
        <end position="32"/>
    </location>
</feature>
<dbReference type="GeneID" id="28739897"/>
<gene>
    <name evidence="2" type="ORF">AB675_7633</name>
</gene>
<feature type="region of interest" description="Disordered" evidence="1">
    <location>
        <begin position="20"/>
        <end position="110"/>
    </location>
</feature>
<evidence type="ECO:0000256" key="1">
    <source>
        <dbReference type="SAM" id="MobiDB-lite"/>
    </source>
</evidence>
<evidence type="ECO:0000313" key="2">
    <source>
        <dbReference type="EMBL" id="KPI40430.1"/>
    </source>
</evidence>
<evidence type="ECO:0000313" key="3">
    <source>
        <dbReference type="Proteomes" id="UP000038010"/>
    </source>
</evidence>
<dbReference type="VEuPathDB" id="FungiDB:AB675_7633"/>